<dbReference type="EMBL" id="JBBBZM010000034">
    <property type="protein sequence ID" value="KAL0637481.1"/>
    <property type="molecule type" value="Genomic_DNA"/>
</dbReference>
<reference evidence="7 8" key="1">
    <citation type="submission" date="2024-02" db="EMBL/GenBank/DDBJ databases">
        <title>Discinaceae phylogenomics.</title>
        <authorList>
            <person name="Dirks A.C."/>
            <person name="James T.Y."/>
        </authorList>
    </citation>
    <scope>NUCLEOTIDE SEQUENCE [LARGE SCALE GENOMIC DNA]</scope>
    <source>
        <strain evidence="7 8">ACD0624</strain>
    </source>
</reference>
<comment type="similarity">
    <text evidence="2 5">Belongs to the RRS1 family.</text>
</comment>
<evidence type="ECO:0000313" key="8">
    <source>
        <dbReference type="Proteomes" id="UP001447188"/>
    </source>
</evidence>
<feature type="region of interest" description="Disordered" evidence="6">
    <location>
        <begin position="134"/>
        <end position="211"/>
    </location>
</feature>
<dbReference type="Pfam" id="PF04939">
    <property type="entry name" value="RRS1"/>
    <property type="match status" value="1"/>
</dbReference>
<dbReference type="InterPro" id="IPR007023">
    <property type="entry name" value="Ribosom_reg"/>
</dbReference>
<dbReference type="Proteomes" id="UP001447188">
    <property type="component" value="Unassembled WGS sequence"/>
</dbReference>
<evidence type="ECO:0000313" key="7">
    <source>
        <dbReference type="EMBL" id="KAL0637481.1"/>
    </source>
</evidence>
<comment type="caution">
    <text evidence="7">The sequence shown here is derived from an EMBL/GenBank/DDBJ whole genome shotgun (WGS) entry which is preliminary data.</text>
</comment>
<feature type="compositionally biased region" description="Basic and acidic residues" evidence="6">
    <location>
        <begin position="152"/>
        <end position="192"/>
    </location>
</feature>
<comment type="function">
    <text evidence="5">Involved in ribosomal large subunit assembly.</text>
</comment>
<evidence type="ECO:0000256" key="6">
    <source>
        <dbReference type="SAM" id="MobiDB-lite"/>
    </source>
</evidence>
<proteinExistence type="inferred from homology"/>
<evidence type="ECO:0000256" key="4">
    <source>
        <dbReference type="ARBA" id="ARBA00023242"/>
    </source>
</evidence>
<evidence type="ECO:0000256" key="5">
    <source>
        <dbReference type="RuleBase" id="RU364132"/>
    </source>
</evidence>
<organism evidence="7 8">
    <name type="scientific">Discina gigas</name>
    <dbReference type="NCBI Taxonomy" id="1032678"/>
    <lineage>
        <taxon>Eukaryota</taxon>
        <taxon>Fungi</taxon>
        <taxon>Dikarya</taxon>
        <taxon>Ascomycota</taxon>
        <taxon>Pezizomycotina</taxon>
        <taxon>Pezizomycetes</taxon>
        <taxon>Pezizales</taxon>
        <taxon>Discinaceae</taxon>
        <taxon>Discina</taxon>
    </lineage>
</organism>
<evidence type="ECO:0000256" key="2">
    <source>
        <dbReference type="ARBA" id="ARBA00010077"/>
    </source>
</evidence>
<gene>
    <name evidence="7" type="primary">RRS1</name>
    <name evidence="7" type="ORF">Q9L58_003536</name>
</gene>
<protein>
    <recommendedName>
        <fullName evidence="5">Ribosome biogenesis regulatory protein</fullName>
    </recommendedName>
</protein>
<keyword evidence="3 5" id="KW-0690">Ribosome biogenesis</keyword>
<sequence length="211" mass="23863">MPTATETKMERLSVLVEKPIPLEFDVGNLCAFDSNPLDPILYAEDREKCLQEAARDGAQALINQILTQVPLKSTNDGVYAELPAPVTPLPREKPIPKPKDPTKWELFAAKKGIKDKQKDGKLVYDEEKGEWVPKWGYKGKNKDGEGDWIVEVDEKKQKAGTEEVDPRSASREERKERIKKNERQMKKNEKRSVTGAKPWAPKKGSGVGKRR</sequence>
<keyword evidence="8" id="KW-1185">Reference proteome</keyword>
<name>A0ABR3GPG5_9PEZI</name>
<evidence type="ECO:0000256" key="1">
    <source>
        <dbReference type="ARBA" id="ARBA00004123"/>
    </source>
</evidence>
<accession>A0ABR3GPG5</accession>
<comment type="subcellular location">
    <subcellularLocation>
        <location evidence="1 5">Nucleus</location>
    </subcellularLocation>
</comment>
<keyword evidence="4 5" id="KW-0539">Nucleus</keyword>
<evidence type="ECO:0000256" key="3">
    <source>
        <dbReference type="ARBA" id="ARBA00022517"/>
    </source>
</evidence>